<organism evidence="1 2">
    <name type="scientific">Hafnia psychrotolerans</name>
    <dbReference type="NCBI Taxonomy" id="1477018"/>
    <lineage>
        <taxon>Bacteria</taxon>
        <taxon>Pseudomonadati</taxon>
        <taxon>Pseudomonadota</taxon>
        <taxon>Gammaproteobacteria</taxon>
        <taxon>Enterobacterales</taxon>
        <taxon>Hafniaceae</taxon>
        <taxon>Hafnia</taxon>
    </lineage>
</organism>
<protein>
    <submittedName>
        <fullName evidence="1">Uncharacterized protein</fullName>
    </submittedName>
</protein>
<reference evidence="2" key="1">
    <citation type="journal article" date="2019" name="Int. J. Syst. Evol. Microbiol.">
        <title>The Global Catalogue of Microorganisms (GCM) 10K type strain sequencing project: providing services to taxonomists for standard genome sequencing and annotation.</title>
        <authorList>
            <consortium name="The Broad Institute Genomics Platform"/>
            <consortium name="The Broad Institute Genome Sequencing Center for Infectious Disease"/>
            <person name="Wu L."/>
            <person name="Ma J."/>
        </authorList>
    </citation>
    <scope>NUCLEOTIDE SEQUENCE [LARGE SCALE GENOMIC DNA]</scope>
    <source>
        <strain evidence="2">CGMCC 1.12806</strain>
    </source>
</reference>
<dbReference type="EMBL" id="BMFZ01000001">
    <property type="protein sequence ID" value="GGA30031.1"/>
    <property type="molecule type" value="Genomic_DNA"/>
</dbReference>
<evidence type="ECO:0000313" key="1">
    <source>
        <dbReference type="EMBL" id="GGA30031.1"/>
    </source>
</evidence>
<proteinExistence type="predicted"/>
<comment type="caution">
    <text evidence="1">The sequence shown here is derived from an EMBL/GenBank/DDBJ whole genome shotgun (WGS) entry which is preliminary data.</text>
</comment>
<sequence>MNLFGKDLKGWKVMINAYALYDVDTAAKSNARKTIINIYVPYTYQ</sequence>
<evidence type="ECO:0000313" key="2">
    <source>
        <dbReference type="Proteomes" id="UP000627464"/>
    </source>
</evidence>
<accession>A0ABQ1FT99</accession>
<dbReference type="Proteomes" id="UP000627464">
    <property type="component" value="Unassembled WGS sequence"/>
</dbReference>
<name>A0ABQ1FT99_9GAMM</name>
<gene>
    <name evidence="1" type="ORF">GCM10011328_00680</name>
</gene>
<keyword evidence="2" id="KW-1185">Reference proteome</keyword>